<name>A0A553WCT9_9SPHN</name>
<dbReference type="SUPFAM" id="SSF51735">
    <property type="entry name" value="NAD(P)-binding Rossmann-fold domains"/>
    <property type="match status" value="1"/>
</dbReference>
<comment type="similarity">
    <text evidence="1">Belongs to the short-chain dehydrogenases/reductases (SDR) family.</text>
</comment>
<dbReference type="EMBL" id="VKKU01000002">
    <property type="protein sequence ID" value="TSB02497.1"/>
    <property type="molecule type" value="Genomic_DNA"/>
</dbReference>
<dbReference type="OrthoDB" id="9804774at2"/>
<organism evidence="3 4">
    <name type="scientific">Sphingorhabdus contaminans</name>
    <dbReference type="NCBI Taxonomy" id="1343899"/>
    <lineage>
        <taxon>Bacteria</taxon>
        <taxon>Pseudomonadati</taxon>
        <taxon>Pseudomonadota</taxon>
        <taxon>Alphaproteobacteria</taxon>
        <taxon>Sphingomonadales</taxon>
        <taxon>Sphingomonadaceae</taxon>
        <taxon>Sphingorhabdus</taxon>
    </lineage>
</organism>
<dbReference type="Gene3D" id="3.40.50.720">
    <property type="entry name" value="NAD(P)-binding Rossmann-like Domain"/>
    <property type="match status" value="1"/>
</dbReference>
<gene>
    <name evidence="3" type="ORF">FOM92_15555</name>
</gene>
<evidence type="ECO:0000313" key="4">
    <source>
        <dbReference type="Proteomes" id="UP000320160"/>
    </source>
</evidence>
<evidence type="ECO:0000313" key="3">
    <source>
        <dbReference type="EMBL" id="TSB02497.1"/>
    </source>
</evidence>
<evidence type="ECO:0000256" key="1">
    <source>
        <dbReference type="ARBA" id="ARBA00006484"/>
    </source>
</evidence>
<evidence type="ECO:0000256" key="2">
    <source>
        <dbReference type="ARBA" id="ARBA00023002"/>
    </source>
</evidence>
<dbReference type="CDD" id="cd05233">
    <property type="entry name" value="SDR_c"/>
    <property type="match status" value="1"/>
</dbReference>
<dbReference type="InterPro" id="IPR002347">
    <property type="entry name" value="SDR_fam"/>
</dbReference>
<dbReference type="FunFam" id="3.40.50.720:FF:000084">
    <property type="entry name" value="Short-chain dehydrogenase reductase"/>
    <property type="match status" value="1"/>
</dbReference>
<dbReference type="InterPro" id="IPR036291">
    <property type="entry name" value="NAD(P)-bd_dom_sf"/>
</dbReference>
<dbReference type="AlphaFoldDB" id="A0A553WCT9"/>
<dbReference type="RefSeq" id="WP_143777715.1">
    <property type="nucleotide sequence ID" value="NZ_VKKU01000002.1"/>
</dbReference>
<reference evidence="3 4" key="1">
    <citation type="submission" date="2019-07" db="EMBL/GenBank/DDBJ databases">
        <authorList>
            <person name="Park M."/>
        </authorList>
    </citation>
    <scope>NUCLEOTIDE SEQUENCE [LARGE SCALE GENOMIC DNA]</scope>
    <source>
        <strain evidence="3 4">KCTC32445</strain>
    </source>
</reference>
<sequence length="246" mass="25203">MAGLDGKVILVTGAGSGIGRATVELVRQQGAIVAAADLVEIPGLGNSDSAHQLDVSSESQTAEVVAQIIERHGRIDGLATCAGISVEGSVTQFVLDKWHKALAVNLTGTMLSCRAVLPHMLAAGSGAIVTVASIYGMTGGPGNTPYNVTKGGVLQLTRSLAADYGASGIRVNAVSPGYIETPMTNMLAHAGPMRDAFVGMHLLQRAGQPEEVGKVIRFLLSDEASFVTGANIPVDGGFSAAQVIRV</sequence>
<dbReference type="PANTHER" id="PTHR24321">
    <property type="entry name" value="DEHYDROGENASES, SHORT CHAIN"/>
    <property type="match status" value="1"/>
</dbReference>
<protein>
    <submittedName>
        <fullName evidence="3">SDR family oxidoreductase</fullName>
    </submittedName>
</protein>
<keyword evidence="2" id="KW-0560">Oxidoreductase</keyword>
<keyword evidence="4" id="KW-1185">Reference proteome</keyword>
<accession>A0A553WCT9</accession>
<proteinExistence type="inferred from homology"/>
<dbReference type="PRINTS" id="PR00081">
    <property type="entry name" value="GDHRDH"/>
</dbReference>
<dbReference type="GO" id="GO:0016491">
    <property type="term" value="F:oxidoreductase activity"/>
    <property type="evidence" value="ECO:0007669"/>
    <property type="project" value="UniProtKB-KW"/>
</dbReference>
<dbReference type="Proteomes" id="UP000320160">
    <property type="component" value="Unassembled WGS sequence"/>
</dbReference>
<dbReference type="PROSITE" id="PS00061">
    <property type="entry name" value="ADH_SHORT"/>
    <property type="match status" value="1"/>
</dbReference>
<dbReference type="InterPro" id="IPR020904">
    <property type="entry name" value="Sc_DH/Rdtase_CS"/>
</dbReference>
<dbReference type="PRINTS" id="PR00080">
    <property type="entry name" value="SDRFAMILY"/>
</dbReference>
<dbReference type="Pfam" id="PF13561">
    <property type="entry name" value="adh_short_C2"/>
    <property type="match status" value="1"/>
</dbReference>
<dbReference type="PANTHER" id="PTHR24321:SF8">
    <property type="entry name" value="ESTRADIOL 17-BETA-DEHYDROGENASE 8-RELATED"/>
    <property type="match status" value="1"/>
</dbReference>
<comment type="caution">
    <text evidence="3">The sequence shown here is derived from an EMBL/GenBank/DDBJ whole genome shotgun (WGS) entry which is preliminary data.</text>
</comment>